<proteinExistence type="predicted"/>
<dbReference type="GeneID" id="85498563"/>
<dbReference type="Proteomes" id="UP001233271">
    <property type="component" value="Chromosome 7b"/>
</dbReference>
<protein>
    <recommendedName>
        <fullName evidence="2">BTB domain-containing protein</fullName>
    </recommendedName>
</protein>
<feature type="region of interest" description="Disordered" evidence="1">
    <location>
        <begin position="189"/>
        <end position="252"/>
    </location>
</feature>
<dbReference type="EMBL" id="AP028219">
    <property type="protein sequence ID" value="BEI94693.1"/>
    <property type="molecule type" value="Genomic_DNA"/>
</dbReference>
<dbReference type="SUPFAM" id="SSF54695">
    <property type="entry name" value="POZ domain"/>
    <property type="match status" value="1"/>
</dbReference>
<dbReference type="AlphaFoldDB" id="A0AA48LA78"/>
<name>A0AA48LA78_9TREE</name>
<feature type="domain" description="BTB" evidence="2">
    <location>
        <begin position="91"/>
        <end position="358"/>
    </location>
</feature>
<dbReference type="RefSeq" id="XP_060459958.1">
    <property type="nucleotide sequence ID" value="XM_060603690.1"/>
</dbReference>
<feature type="region of interest" description="Disordered" evidence="1">
    <location>
        <begin position="133"/>
        <end position="165"/>
    </location>
</feature>
<keyword evidence="4" id="KW-1185">Reference proteome</keyword>
<dbReference type="InterPro" id="IPR011333">
    <property type="entry name" value="SKP1/BTB/POZ_sf"/>
</dbReference>
<evidence type="ECO:0000313" key="4">
    <source>
        <dbReference type="Proteomes" id="UP001233271"/>
    </source>
</evidence>
<sequence>MTTSNPSHLLLNRNPRSPAHPQLVQTALYAPSPTPGPAAHLFSFGTPPPSELHHVRSQSTPALSFPDTGSECGDDEVVVHPTFWRDATLPGRVKVVVGRYEFWCHKEVLWFASPFFSACLQGSWAETEVAEPCFPAASPDDGRPDSMQLDPPHGDAPSHEGEGEGKTSVYLDAVDHGVADIMRELRELPDPSGNALETLVEGESLRRAERATEGKEEKGDELKRIADHRREEKQGEDSRSLKGLDLAGHKPERTRDSITKLELDLARHAKRTSASSLNLARRRTHSAGRERRRHERHDALIELPEDSPAAFQDFLFWAYPHLECKVTWTNVARVLALSSKLIVPALQTLCERFLLTHASGRPVEALALAEKHENSELYREASRFVLDQASWDADEFESLSDQTQIKLSRRRMWFLERLLKLGTIDVKKEYVCRPDCPDQSRCQAQLDEKWRQANTAVSRYGPPQPSVAFRCLRQLEGFPTNPALIMQHPLCQSSAKSWVASLFDRMFQLKAISVRTPGTEKYWMFITMN</sequence>
<dbReference type="Gene3D" id="3.30.710.10">
    <property type="entry name" value="Potassium Channel Kv1.1, Chain A"/>
    <property type="match status" value="2"/>
</dbReference>
<dbReference type="PANTHER" id="PTHR22744">
    <property type="entry name" value="HELIX LOOP HELIX PROTEIN 21-RELATED"/>
    <property type="match status" value="1"/>
</dbReference>
<reference evidence="3" key="1">
    <citation type="journal article" date="2023" name="BMC Genomics">
        <title>Chromosome-level genome assemblies of Cutaneotrichosporon spp. (Trichosporonales, Basidiomycota) reveal imbalanced evolution between nucleotide sequences and chromosome synteny.</title>
        <authorList>
            <person name="Kobayashi Y."/>
            <person name="Kayamori A."/>
            <person name="Aoki K."/>
            <person name="Shiwa Y."/>
            <person name="Matsutani M."/>
            <person name="Fujita N."/>
            <person name="Sugita T."/>
            <person name="Iwasaki W."/>
            <person name="Tanaka N."/>
            <person name="Takashima M."/>
        </authorList>
    </citation>
    <scope>NUCLEOTIDE SEQUENCE</scope>
    <source>
        <strain evidence="3">HIS019</strain>
    </source>
</reference>
<dbReference type="InterPro" id="IPR000210">
    <property type="entry name" value="BTB/POZ_dom"/>
</dbReference>
<feature type="region of interest" description="Disordered" evidence="1">
    <location>
        <begin position="274"/>
        <end position="293"/>
    </location>
</feature>
<dbReference type="CDD" id="cd18186">
    <property type="entry name" value="BTB_POZ_ZBTB_KLHL-like"/>
    <property type="match status" value="1"/>
</dbReference>
<evidence type="ECO:0000256" key="1">
    <source>
        <dbReference type="SAM" id="MobiDB-lite"/>
    </source>
</evidence>
<accession>A0AA48LA78</accession>
<evidence type="ECO:0000259" key="2">
    <source>
        <dbReference type="SMART" id="SM00225"/>
    </source>
</evidence>
<feature type="compositionally biased region" description="Basic and acidic residues" evidence="1">
    <location>
        <begin position="152"/>
        <end position="165"/>
    </location>
</feature>
<dbReference type="SMART" id="SM00225">
    <property type="entry name" value="BTB"/>
    <property type="match status" value="1"/>
</dbReference>
<organism evidence="3 4">
    <name type="scientific">Cutaneotrichosporon cavernicola</name>
    <dbReference type="NCBI Taxonomy" id="279322"/>
    <lineage>
        <taxon>Eukaryota</taxon>
        <taxon>Fungi</taxon>
        <taxon>Dikarya</taxon>
        <taxon>Basidiomycota</taxon>
        <taxon>Agaricomycotina</taxon>
        <taxon>Tremellomycetes</taxon>
        <taxon>Trichosporonales</taxon>
        <taxon>Trichosporonaceae</taxon>
        <taxon>Cutaneotrichosporon</taxon>
    </lineage>
</organism>
<evidence type="ECO:0000313" key="3">
    <source>
        <dbReference type="EMBL" id="BEI94693.1"/>
    </source>
</evidence>
<dbReference type="KEGG" id="ccac:CcaHIS019_0702740"/>
<gene>
    <name evidence="3" type="ORF">CcaverHIS019_0702740</name>
</gene>
<feature type="compositionally biased region" description="Basic and acidic residues" evidence="1">
    <location>
        <begin position="203"/>
        <end position="252"/>
    </location>
</feature>
<dbReference type="Pfam" id="PF00651">
    <property type="entry name" value="BTB"/>
    <property type="match status" value="1"/>
</dbReference>
<dbReference type="PANTHER" id="PTHR22744:SF17">
    <property type="entry name" value="BTB DOMAIN-CONTAINING PROTEIN"/>
    <property type="match status" value="1"/>
</dbReference>
<feature type="compositionally biased region" description="Basic residues" evidence="1">
    <location>
        <begin position="280"/>
        <end position="293"/>
    </location>
</feature>